<dbReference type="Gene3D" id="3.30.1330.40">
    <property type="entry name" value="RutC-like"/>
    <property type="match status" value="1"/>
</dbReference>
<dbReference type="GeneID" id="68616271"/>
<proteinExistence type="predicted"/>
<organism evidence="1 2">
    <name type="scientific">Haladaptatus pallidirubidus</name>
    <dbReference type="NCBI Taxonomy" id="1008152"/>
    <lineage>
        <taxon>Archaea</taxon>
        <taxon>Methanobacteriati</taxon>
        <taxon>Methanobacteriota</taxon>
        <taxon>Stenosarchaea group</taxon>
        <taxon>Halobacteria</taxon>
        <taxon>Halobacteriales</taxon>
        <taxon>Haladaptataceae</taxon>
        <taxon>Haladaptatus</taxon>
    </lineage>
</organism>
<dbReference type="AlphaFoldDB" id="A0AAV3UI30"/>
<protein>
    <submittedName>
        <fullName evidence="1">Uncharacterized protein</fullName>
    </submittedName>
</protein>
<name>A0AAV3UI30_9EURY</name>
<dbReference type="RefSeq" id="WP_227777664.1">
    <property type="nucleotide sequence ID" value="NZ_BAABKX010000008.1"/>
</dbReference>
<evidence type="ECO:0000313" key="1">
    <source>
        <dbReference type="EMBL" id="GAA5051114.1"/>
    </source>
</evidence>
<keyword evidence="2" id="KW-1185">Reference proteome</keyword>
<dbReference type="InterPro" id="IPR006175">
    <property type="entry name" value="YjgF/YER057c/UK114"/>
</dbReference>
<comment type="caution">
    <text evidence="1">The sequence shown here is derived from an EMBL/GenBank/DDBJ whole genome shotgun (WGS) entry which is preliminary data.</text>
</comment>
<dbReference type="CDD" id="cd00448">
    <property type="entry name" value="YjgF_YER057c_UK114_family"/>
    <property type="match status" value="1"/>
</dbReference>
<dbReference type="Pfam" id="PF01042">
    <property type="entry name" value="Ribonuc_L-PSP"/>
    <property type="match status" value="1"/>
</dbReference>
<accession>A0AAV3UI30</accession>
<dbReference type="InterPro" id="IPR035959">
    <property type="entry name" value="RutC-like_sf"/>
</dbReference>
<dbReference type="Proteomes" id="UP001501729">
    <property type="component" value="Unassembled WGS sequence"/>
</dbReference>
<dbReference type="EMBL" id="BAABKX010000008">
    <property type="protein sequence ID" value="GAA5051114.1"/>
    <property type="molecule type" value="Genomic_DNA"/>
</dbReference>
<reference evidence="1 2" key="1">
    <citation type="journal article" date="2019" name="Int. J. Syst. Evol. Microbiol.">
        <title>The Global Catalogue of Microorganisms (GCM) 10K type strain sequencing project: providing services to taxonomists for standard genome sequencing and annotation.</title>
        <authorList>
            <consortium name="The Broad Institute Genomics Platform"/>
            <consortium name="The Broad Institute Genome Sequencing Center for Infectious Disease"/>
            <person name="Wu L."/>
            <person name="Ma J."/>
        </authorList>
    </citation>
    <scope>NUCLEOTIDE SEQUENCE [LARGE SCALE GENOMIC DNA]</scope>
    <source>
        <strain evidence="1 2">JCM 17504</strain>
    </source>
</reference>
<sequence>MDETSELPYSLAVASVCSLKPAVSLTSVVKAMVFVTDTVECDGINKVSNEYMNDPYRARSAVEVANLPVDSGVEIDSIAPREL</sequence>
<dbReference type="SUPFAM" id="SSF55298">
    <property type="entry name" value="YjgF-like"/>
    <property type="match status" value="1"/>
</dbReference>
<gene>
    <name evidence="1" type="ORF">GCM10025751_26020</name>
</gene>
<evidence type="ECO:0000313" key="2">
    <source>
        <dbReference type="Proteomes" id="UP001501729"/>
    </source>
</evidence>